<gene>
    <name evidence="3" type="primary">narJ</name>
    <name evidence="3" type="ORF">ACFOYY_11880</name>
</gene>
<comment type="caution">
    <text evidence="3">The sequence shown here is derived from an EMBL/GenBank/DDBJ whole genome shotgun (WGS) entry which is preliminary data.</text>
</comment>
<feature type="region of interest" description="Disordered" evidence="2">
    <location>
        <begin position="178"/>
        <end position="208"/>
    </location>
</feature>
<name>A0ABV8EZ06_9ACTN</name>
<dbReference type="SUPFAM" id="SSF89155">
    <property type="entry name" value="TorD-like"/>
    <property type="match status" value="1"/>
</dbReference>
<keyword evidence="1" id="KW-0534">Nitrate assimilation</keyword>
<evidence type="ECO:0000313" key="3">
    <source>
        <dbReference type="EMBL" id="MFC3980824.1"/>
    </source>
</evidence>
<dbReference type="Proteomes" id="UP001595698">
    <property type="component" value="Unassembled WGS sequence"/>
</dbReference>
<feature type="compositionally biased region" description="Polar residues" evidence="2">
    <location>
        <begin position="196"/>
        <end position="208"/>
    </location>
</feature>
<accession>A0ABV8EZ06</accession>
<dbReference type="NCBIfam" id="TIGR00684">
    <property type="entry name" value="narJ"/>
    <property type="match status" value="1"/>
</dbReference>
<dbReference type="InterPro" id="IPR036411">
    <property type="entry name" value="TorD-like_sf"/>
</dbReference>
<keyword evidence="4" id="KW-1185">Reference proteome</keyword>
<reference evidence="4" key="1">
    <citation type="journal article" date="2019" name="Int. J. Syst. Evol. Microbiol.">
        <title>The Global Catalogue of Microorganisms (GCM) 10K type strain sequencing project: providing services to taxonomists for standard genome sequencing and annotation.</title>
        <authorList>
            <consortium name="The Broad Institute Genomics Platform"/>
            <consortium name="The Broad Institute Genome Sequencing Center for Infectious Disease"/>
            <person name="Wu L."/>
            <person name="Ma J."/>
        </authorList>
    </citation>
    <scope>NUCLEOTIDE SEQUENCE [LARGE SCALE GENOMIC DNA]</scope>
    <source>
        <strain evidence="4">TBRC 7912</strain>
    </source>
</reference>
<dbReference type="EMBL" id="JBHSBC010000012">
    <property type="protein sequence ID" value="MFC3980824.1"/>
    <property type="molecule type" value="Genomic_DNA"/>
</dbReference>
<dbReference type="InterPro" id="IPR003765">
    <property type="entry name" value="NO3_reductase_chaperone_NarJ"/>
</dbReference>
<protein>
    <submittedName>
        <fullName evidence="3">Nitrate reductase molybdenum cofactor assembly chaperone</fullName>
    </submittedName>
</protein>
<proteinExistence type="predicted"/>
<dbReference type="InterPro" id="IPR020945">
    <property type="entry name" value="DMSO/NO3_reduct_chaperone"/>
</dbReference>
<dbReference type="RefSeq" id="WP_386189797.1">
    <property type="nucleotide sequence ID" value="NZ_JBHSBC010000012.1"/>
</dbReference>
<organism evidence="3 4">
    <name type="scientific">Streptosporangium jomthongense</name>
    <dbReference type="NCBI Taxonomy" id="1193683"/>
    <lineage>
        <taxon>Bacteria</taxon>
        <taxon>Bacillati</taxon>
        <taxon>Actinomycetota</taxon>
        <taxon>Actinomycetes</taxon>
        <taxon>Streptosporangiales</taxon>
        <taxon>Streptosporangiaceae</taxon>
        <taxon>Streptosporangium</taxon>
    </lineage>
</organism>
<evidence type="ECO:0000256" key="1">
    <source>
        <dbReference type="ARBA" id="ARBA00023063"/>
    </source>
</evidence>
<dbReference type="Pfam" id="PF02613">
    <property type="entry name" value="Nitrate_red_del"/>
    <property type="match status" value="1"/>
</dbReference>
<evidence type="ECO:0000313" key="4">
    <source>
        <dbReference type="Proteomes" id="UP001595698"/>
    </source>
</evidence>
<dbReference type="PANTHER" id="PTHR43680">
    <property type="entry name" value="NITRATE REDUCTASE MOLYBDENUM COFACTOR ASSEMBLY CHAPERONE"/>
    <property type="match status" value="1"/>
</dbReference>
<evidence type="ECO:0000256" key="2">
    <source>
        <dbReference type="SAM" id="MobiDB-lite"/>
    </source>
</evidence>
<dbReference type="Gene3D" id="1.10.3480.10">
    <property type="entry name" value="TorD-like"/>
    <property type="match status" value="1"/>
</dbReference>
<dbReference type="PANTHER" id="PTHR43680:SF2">
    <property type="entry name" value="NITRATE REDUCTASE MOLYBDENUM COFACTOR ASSEMBLY CHAPERONE NARJ"/>
    <property type="match status" value="1"/>
</dbReference>
<sequence length="208" mass="22958">MNHAVVHQAASLLLAYPGPDWPGHLDLVGRALAVVPTPPARLLLRFRDHVREQDTLDLAARYVTTFDRSGRRTLHLTYYTDGDTRRRGASLAEIKALYRASGWRPEEAELPDFLPLMLEFAARCPERGGPLLRGHRAALDLLSAALHKYRSPYADVLDAVRATLPQASARERRAVGEIAQAGPPSESVGLDLTPYPTVTQHSSQGARR</sequence>